<organism evidence="3 4">
    <name type="scientific">Quercus suber</name>
    <name type="common">Cork oak</name>
    <dbReference type="NCBI Taxonomy" id="58331"/>
    <lineage>
        <taxon>Eukaryota</taxon>
        <taxon>Viridiplantae</taxon>
        <taxon>Streptophyta</taxon>
        <taxon>Embryophyta</taxon>
        <taxon>Tracheophyta</taxon>
        <taxon>Spermatophyta</taxon>
        <taxon>Magnoliopsida</taxon>
        <taxon>eudicotyledons</taxon>
        <taxon>Gunneridae</taxon>
        <taxon>Pentapetalae</taxon>
        <taxon>rosids</taxon>
        <taxon>fabids</taxon>
        <taxon>Fagales</taxon>
        <taxon>Fagaceae</taxon>
        <taxon>Quercus</taxon>
    </lineage>
</organism>
<evidence type="ECO:0000256" key="1">
    <source>
        <dbReference type="SAM" id="MobiDB-lite"/>
    </source>
</evidence>
<keyword evidence="4" id="KW-1185">Reference proteome</keyword>
<dbReference type="AlphaFoldDB" id="A0AAW0J370"/>
<dbReference type="Pfam" id="PF00291">
    <property type="entry name" value="PALP"/>
    <property type="match status" value="1"/>
</dbReference>
<feature type="compositionally biased region" description="Basic and acidic residues" evidence="1">
    <location>
        <begin position="151"/>
        <end position="164"/>
    </location>
</feature>
<dbReference type="InterPro" id="IPR001926">
    <property type="entry name" value="TrpB-like_PALP"/>
</dbReference>
<evidence type="ECO:0000313" key="3">
    <source>
        <dbReference type="EMBL" id="KAK7821033.1"/>
    </source>
</evidence>
<protein>
    <submittedName>
        <fullName evidence="3">Cysteine synthase 2</fullName>
    </submittedName>
</protein>
<dbReference type="PANTHER" id="PTHR10314">
    <property type="entry name" value="CYSTATHIONINE BETA-SYNTHASE"/>
    <property type="match status" value="1"/>
</dbReference>
<dbReference type="EMBL" id="PKMF04000715">
    <property type="protein sequence ID" value="KAK7821033.1"/>
    <property type="molecule type" value="Genomic_DNA"/>
</dbReference>
<comment type="caution">
    <text evidence="3">The sequence shown here is derived from an EMBL/GenBank/DDBJ whole genome shotgun (WGS) entry which is preliminary data.</text>
</comment>
<gene>
    <name evidence="3" type="primary">cys-12</name>
    <name evidence="3" type="ORF">CFP56_038135</name>
</gene>
<evidence type="ECO:0000313" key="4">
    <source>
        <dbReference type="Proteomes" id="UP000237347"/>
    </source>
</evidence>
<dbReference type="InterPro" id="IPR036052">
    <property type="entry name" value="TrpB-like_PALP_sf"/>
</dbReference>
<dbReference type="Gene3D" id="3.40.50.1100">
    <property type="match status" value="1"/>
</dbReference>
<feature type="domain" description="Tryptophan synthase beta chain-like PALP" evidence="2">
    <location>
        <begin position="78"/>
        <end position="139"/>
    </location>
</feature>
<accession>A0AAW0J370</accession>
<dbReference type="Proteomes" id="UP000237347">
    <property type="component" value="Unassembled WGS sequence"/>
</dbReference>
<name>A0AAW0J370_QUESU</name>
<feature type="region of interest" description="Disordered" evidence="1">
    <location>
        <begin position="151"/>
        <end position="190"/>
    </location>
</feature>
<dbReference type="SUPFAM" id="SSF53686">
    <property type="entry name" value="Tryptophan synthase beta subunit-like PLP-dependent enzymes"/>
    <property type="match status" value="1"/>
</dbReference>
<reference evidence="3 4" key="1">
    <citation type="journal article" date="2018" name="Sci. Data">
        <title>The draft genome sequence of cork oak.</title>
        <authorList>
            <person name="Ramos A.M."/>
            <person name="Usie A."/>
            <person name="Barbosa P."/>
            <person name="Barros P.M."/>
            <person name="Capote T."/>
            <person name="Chaves I."/>
            <person name="Simoes F."/>
            <person name="Abreu I."/>
            <person name="Carrasquinho I."/>
            <person name="Faro C."/>
            <person name="Guimaraes J.B."/>
            <person name="Mendonca D."/>
            <person name="Nobrega F."/>
            <person name="Rodrigues L."/>
            <person name="Saibo N.J.M."/>
            <person name="Varela M.C."/>
            <person name="Egas C."/>
            <person name="Matos J."/>
            <person name="Miguel C.M."/>
            <person name="Oliveira M.M."/>
            <person name="Ricardo C.P."/>
            <person name="Goncalves S."/>
        </authorList>
    </citation>
    <scope>NUCLEOTIDE SEQUENCE [LARGE SCALE GENOMIC DNA]</scope>
    <source>
        <strain evidence="4">cv. HL8</strain>
    </source>
</reference>
<proteinExistence type="predicted"/>
<sequence length="190" mass="20508">MEVGHGEKVLTEAKISDSQTWWISAAMTDQETCLDGLGREESGSIALNVVFVDHWCWFYFVRIPICDSMQASKSGKLAQGGVVTEGSAGSTAISLATVASAYGCKCHVVIPDDAAIEKSQIIESLGATIERVRPVSITHKDHFVKIARRRAPEANEAASKHRNADQMNGESLEQTIDYTTGGETKFGSTT</sequence>
<feature type="compositionally biased region" description="Polar residues" evidence="1">
    <location>
        <begin position="165"/>
        <end position="190"/>
    </location>
</feature>
<dbReference type="InterPro" id="IPR050214">
    <property type="entry name" value="Cys_Synth/Cystath_Beta-Synth"/>
</dbReference>
<evidence type="ECO:0000259" key="2">
    <source>
        <dbReference type="Pfam" id="PF00291"/>
    </source>
</evidence>